<proteinExistence type="predicted"/>
<keyword evidence="3" id="KW-1185">Reference proteome</keyword>
<organism evidence="2 3">
    <name type="scientific">Necator americanus</name>
    <name type="common">Human hookworm</name>
    <dbReference type="NCBI Taxonomy" id="51031"/>
    <lineage>
        <taxon>Eukaryota</taxon>
        <taxon>Metazoa</taxon>
        <taxon>Ecdysozoa</taxon>
        <taxon>Nematoda</taxon>
        <taxon>Chromadorea</taxon>
        <taxon>Rhabditida</taxon>
        <taxon>Rhabditina</taxon>
        <taxon>Rhabditomorpha</taxon>
        <taxon>Strongyloidea</taxon>
        <taxon>Ancylostomatidae</taxon>
        <taxon>Bunostominae</taxon>
        <taxon>Necator</taxon>
    </lineage>
</organism>
<feature type="region of interest" description="Disordered" evidence="1">
    <location>
        <begin position="1"/>
        <end position="25"/>
    </location>
</feature>
<evidence type="ECO:0000313" key="3">
    <source>
        <dbReference type="Proteomes" id="UP001303046"/>
    </source>
</evidence>
<sequence>MSSTRKRLRRKLRRQLQQDRDNEWTPRAMKFEKTLPNRQAPSAPYHEQVHRKTYAVNEEPPTELEVLDCIQKMKNRKSVGDDEISAEMLR</sequence>
<accession>A0ABR1D2W0</accession>
<feature type="compositionally biased region" description="Basic and acidic residues" evidence="1">
    <location>
        <begin position="16"/>
        <end position="25"/>
    </location>
</feature>
<feature type="compositionally biased region" description="Basic residues" evidence="1">
    <location>
        <begin position="1"/>
        <end position="14"/>
    </location>
</feature>
<name>A0ABR1D2W0_NECAM</name>
<gene>
    <name evidence="2" type="primary">Necator_chrIII.g12010</name>
    <name evidence="2" type="ORF">RB195_011244</name>
</gene>
<evidence type="ECO:0000256" key="1">
    <source>
        <dbReference type="SAM" id="MobiDB-lite"/>
    </source>
</evidence>
<dbReference type="Proteomes" id="UP001303046">
    <property type="component" value="Unassembled WGS sequence"/>
</dbReference>
<comment type="caution">
    <text evidence="2">The sequence shown here is derived from an EMBL/GenBank/DDBJ whole genome shotgun (WGS) entry which is preliminary data.</text>
</comment>
<protein>
    <submittedName>
        <fullName evidence="2">Uncharacterized protein</fullName>
    </submittedName>
</protein>
<reference evidence="2 3" key="1">
    <citation type="submission" date="2023-08" db="EMBL/GenBank/DDBJ databases">
        <title>A Necator americanus chromosomal reference genome.</title>
        <authorList>
            <person name="Ilik V."/>
            <person name="Petrzelkova K.J."/>
            <person name="Pardy F."/>
            <person name="Fuh T."/>
            <person name="Niatou-Singa F.S."/>
            <person name="Gouil Q."/>
            <person name="Baker L."/>
            <person name="Ritchie M.E."/>
            <person name="Jex A.R."/>
            <person name="Gazzola D."/>
            <person name="Li H."/>
            <person name="Toshio Fujiwara R."/>
            <person name="Zhan B."/>
            <person name="Aroian R.V."/>
            <person name="Pafco B."/>
            <person name="Schwarz E.M."/>
        </authorList>
    </citation>
    <scope>NUCLEOTIDE SEQUENCE [LARGE SCALE GENOMIC DNA]</scope>
    <source>
        <strain evidence="2 3">Aroian</strain>
        <tissue evidence="2">Whole animal</tissue>
    </source>
</reference>
<evidence type="ECO:0000313" key="2">
    <source>
        <dbReference type="EMBL" id="KAK6744421.1"/>
    </source>
</evidence>
<dbReference type="EMBL" id="JAVFWL010000003">
    <property type="protein sequence ID" value="KAK6744421.1"/>
    <property type="molecule type" value="Genomic_DNA"/>
</dbReference>